<dbReference type="InterPro" id="IPR000718">
    <property type="entry name" value="Peptidase_M13"/>
</dbReference>
<dbReference type="PANTHER" id="PTHR11733">
    <property type="entry name" value="ZINC METALLOPROTEASE FAMILY M13 NEPRILYSIN-RELATED"/>
    <property type="match status" value="1"/>
</dbReference>
<dbReference type="KEGG" id="csol:105360825"/>
<dbReference type="InterPro" id="IPR018497">
    <property type="entry name" value="Peptidase_M13_C"/>
</dbReference>
<organism evidence="2 3">
    <name type="scientific">Ceratosolen solmsi marchali</name>
    <dbReference type="NCBI Taxonomy" id="326594"/>
    <lineage>
        <taxon>Eukaryota</taxon>
        <taxon>Metazoa</taxon>
        <taxon>Ecdysozoa</taxon>
        <taxon>Arthropoda</taxon>
        <taxon>Hexapoda</taxon>
        <taxon>Insecta</taxon>
        <taxon>Pterygota</taxon>
        <taxon>Neoptera</taxon>
        <taxon>Endopterygota</taxon>
        <taxon>Hymenoptera</taxon>
        <taxon>Apocrita</taxon>
        <taxon>Proctotrupomorpha</taxon>
        <taxon>Chalcidoidea</taxon>
        <taxon>Agaonidae</taxon>
        <taxon>Agaoninae</taxon>
        <taxon>Ceratosolen</taxon>
    </lineage>
</organism>
<accession>A0AAJ7DTH7</accession>
<dbReference type="GO" id="GO:0004222">
    <property type="term" value="F:metalloendopeptidase activity"/>
    <property type="evidence" value="ECO:0007669"/>
    <property type="project" value="InterPro"/>
</dbReference>
<keyword evidence="2" id="KW-1185">Reference proteome</keyword>
<evidence type="ECO:0000313" key="3">
    <source>
        <dbReference type="RefSeq" id="XP_011496127.1"/>
    </source>
</evidence>
<evidence type="ECO:0000313" key="2">
    <source>
        <dbReference type="Proteomes" id="UP000695007"/>
    </source>
</evidence>
<dbReference type="SUPFAM" id="SSF55486">
    <property type="entry name" value="Metalloproteases ('zincins'), catalytic domain"/>
    <property type="match status" value="1"/>
</dbReference>
<dbReference type="GeneID" id="105360825"/>
<dbReference type="Pfam" id="PF01431">
    <property type="entry name" value="Peptidase_M13"/>
    <property type="match status" value="1"/>
</dbReference>
<dbReference type="InterPro" id="IPR024079">
    <property type="entry name" value="MetalloPept_cat_dom_sf"/>
</dbReference>
<name>A0AAJ7DTH7_9HYME</name>
<evidence type="ECO:0000259" key="1">
    <source>
        <dbReference type="Pfam" id="PF01431"/>
    </source>
</evidence>
<dbReference type="Gene3D" id="3.40.390.10">
    <property type="entry name" value="Collagenase (Catalytic Domain)"/>
    <property type="match status" value="1"/>
</dbReference>
<dbReference type="PANTHER" id="PTHR11733:SF224">
    <property type="entry name" value="NEPRILYSIN-2"/>
    <property type="match status" value="1"/>
</dbReference>
<feature type="non-terminal residue" evidence="3">
    <location>
        <position position="1"/>
    </location>
</feature>
<dbReference type="Proteomes" id="UP000695007">
    <property type="component" value="Unplaced"/>
</dbReference>
<dbReference type="AlphaFoldDB" id="A0AAJ7DTH7"/>
<reference evidence="3" key="1">
    <citation type="submission" date="2025-08" db="UniProtKB">
        <authorList>
            <consortium name="RefSeq"/>
        </authorList>
    </citation>
    <scope>IDENTIFICATION</scope>
</reference>
<dbReference type="RefSeq" id="XP_011496127.1">
    <property type="nucleotide sequence ID" value="XM_011497825.1"/>
</dbReference>
<proteinExistence type="predicted"/>
<dbReference type="GO" id="GO:0016485">
    <property type="term" value="P:protein processing"/>
    <property type="evidence" value="ECO:0007669"/>
    <property type="project" value="TreeGrafter"/>
</dbReference>
<gene>
    <name evidence="3" type="primary">LOC105360825</name>
</gene>
<protein>
    <submittedName>
        <fullName evidence="3">Neprilysin-like</fullName>
    </submittedName>
</protein>
<dbReference type="PROSITE" id="PS51885">
    <property type="entry name" value="NEPRILYSIN"/>
    <property type="match status" value="1"/>
</dbReference>
<sequence>VNTQGENIADNGGIKEAYFAYNEWEGRNGPEPRLPGLHYTSQQMFWISSASIWCNKYRPEALKGRVIVDVHSPGEFRVIGPLSNMAEFSRDFNCPSDSSMNPTKKCSVW</sequence>
<feature type="domain" description="Peptidase M13 C-terminal" evidence="1">
    <location>
        <begin position="3"/>
        <end position="108"/>
    </location>
</feature>
<dbReference type="GO" id="GO:0005886">
    <property type="term" value="C:plasma membrane"/>
    <property type="evidence" value="ECO:0007669"/>
    <property type="project" value="TreeGrafter"/>
</dbReference>